<dbReference type="InterPro" id="IPR001763">
    <property type="entry name" value="Rhodanese-like_dom"/>
</dbReference>
<sequence>MDSTLSERPAPLVAPAVGLPGDVAARARRQITLPGFGETAQARLWAARVLVIGAGGLGSALVPYLAGAGVGRIGIVDDDVVERSNLHRQVVHGTADIGRRKVDSIAESVAAQTPHVTVDRLAFRLTSENALDVFANYDLVIDGSDNFPTRYLANDAAQLVGIPLVWGAILQYSGQVGVAWHAHGAGYRDLFPVPPDPDTVLDCATGGVLPGLCGTVGSLLATEAIKLITGIGEPLIGRVLLYDALAARTRELRINPDPTAAPVTELVDYALLCGVTGSSTAPQAAEPQGVEIDAALAAVRAGSAPRWIDVRSPAEHAERRVRGSELLPVEEIEAGAVTVTGPALLYCERDPRSIRAVAALRAQGNTEVVFLRGGIDALARRAPDLVDRDA</sequence>
<dbReference type="Gene3D" id="3.40.250.10">
    <property type="entry name" value="Rhodanese-like domain"/>
    <property type="match status" value="1"/>
</dbReference>
<evidence type="ECO:0000313" key="2">
    <source>
        <dbReference type="EMBL" id="MBL3678269.1"/>
    </source>
</evidence>
<dbReference type="SUPFAM" id="SSF69572">
    <property type="entry name" value="Activating enzymes of the ubiquitin-like proteins"/>
    <property type="match status" value="1"/>
</dbReference>
<protein>
    <submittedName>
        <fullName evidence="2">Molybdopterin biosynthesis protein MoeB</fullName>
    </submittedName>
</protein>
<dbReference type="PROSITE" id="PS50206">
    <property type="entry name" value="RHODANESE_3"/>
    <property type="match status" value="1"/>
</dbReference>
<dbReference type="CDD" id="cd00757">
    <property type="entry name" value="ThiF_MoeB_HesA_family"/>
    <property type="match status" value="1"/>
</dbReference>
<name>A0ABS1SFJ0_9MICO</name>
<dbReference type="PANTHER" id="PTHR10953:SF102">
    <property type="entry name" value="ADENYLYLTRANSFERASE AND SULFURTRANSFERASE MOCS3"/>
    <property type="match status" value="1"/>
</dbReference>
<dbReference type="InterPro" id="IPR000594">
    <property type="entry name" value="ThiF_NAD_FAD-bd"/>
</dbReference>
<dbReference type="Pfam" id="PF00581">
    <property type="entry name" value="Rhodanese"/>
    <property type="match status" value="1"/>
</dbReference>
<feature type="domain" description="Rhodanese" evidence="1">
    <location>
        <begin position="301"/>
        <end position="387"/>
    </location>
</feature>
<reference evidence="2 3" key="1">
    <citation type="submission" date="2018-09" db="EMBL/GenBank/DDBJ databases">
        <title>Comparative genomics of Leucobacter spp.</title>
        <authorList>
            <person name="Reis A.C."/>
            <person name="Kolvenbach B.A."/>
            <person name="Corvini P.F.X."/>
            <person name="Nunes O.C."/>
        </authorList>
    </citation>
    <scope>NUCLEOTIDE SEQUENCE [LARGE SCALE GENOMIC DNA]</scope>
    <source>
        <strain evidence="2 3">TAN 31504</strain>
    </source>
</reference>
<evidence type="ECO:0000313" key="3">
    <source>
        <dbReference type="Proteomes" id="UP001645859"/>
    </source>
</evidence>
<dbReference type="CDD" id="cd00158">
    <property type="entry name" value="RHOD"/>
    <property type="match status" value="1"/>
</dbReference>
<accession>A0ABS1SFJ0</accession>
<dbReference type="InterPro" id="IPR035985">
    <property type="entry name" value="Ubiquitin-activating_enz"/>
</dbReference>
<dbReference type="EMBL" id="QYAC01000001">
    <property type="protein sequence ID" value="MBL3678269.1"/>
    <property type="molecule type" value="Genomic_DNA"/>
</dbReference>
<dbReference type="PANTHER" id="PTHR10953">
    <property type="entry name" value="UBIQUITIN-ACTIVATING ENZYME E1"/>
    <property type="match status" value="1"/>
</dbReference>
<comment type="caution">
    <text evidence="2">The sequence shown here is derived from an EMBL/GenBank/DDBJ whole genome shotgun (WGS) entry which is preliminary data.</text>
</comment>
<dbReference type="InterPro" id="IPR045886">
    <property type="entry name" value="ThiF/MoeB/HesA"/>
</dbReference>
<keyword evidence="3" id="KW-1185">Reference proteome</keyword>
<dbReference type="SMART" id="SM00450">
    <property type="entry name" value="RHOD"/>
    <property type="match status" value="1"/>
</dbReference>
<dbReference type="Proteomes" id="UP001645859">
    <property type="component" value="Unassembled WGS sequence"/>
</dbReference>
<dbReference type="InterPro" id="IPR036873">
    <property type="entry name" value="Rhodanese-like_dom_sf"/>
</dbReference>
<evidence type="ECO:0000259" key="1">
    <source>
        <dbReference type="PROSITE" id="PS50206"/>
    </source>
</evidence>
<dbReference type="Gene3D" id="3.40.50.720">
    <property type="entry name" value="NAD(P)-binding Rossmann-like Domain"/>
    <property type="match status" value="1"/>
</dbReference>
<organism evidence="2 3">
    <name type="scientific">Leucobacter chromiireducens subsp. solipictus</name>
    <dbReference type="NCBI Taxonomy" id="398235"/>
    <lineage>
        <taxon>Bacteria</taxon>
        <taxon>Bacillati</taxon>
        <taxon>Actinomycetota</taxon>
        <taxon>Actinomycetes</taxon>
        <taxon>Micrococcales</taxon>
        <taxon>Microbacteriaceae</taxon>
        <taxon>Leucobacter</taxon>
    </lineage>
</organism>
<dbReference type="Pfam" id="PF00899">
    <property type="entry name" value="ThiF"/>
    <property type="match status" value="1"/>
</dbReference>
<gene>
    <name evidence="2" type="ORF">D3230_02975</name>
</gene>
<dbReference type="RefSeq" id="WP_202343494.1">
    <property type="nucleotide sequence ID" value="NZ_BAAAPI010000001.1"/>
</dbReference>
<proteinExistence type="predicted"/>